<dbReference type="Gene3D" id="1.20.1090.10">
    <property type="entry name" value="Dehydroquinate synthase-like - alpha domain"/>
    <property type="match status" value="1"/>
</dbReference>
<dbReference type="EMBL" id="VSSQ01077263">
    <property type="protein sequence ID" value="MPN27394.1"/>
    <property type="molecule type" value="Genomic_DNA"/>
</dbReference>
<dbReference type="InterPro" id="IPR056798">
    <property type="entry name" value="ADH_Fe_C"/>
</dbReference>
<sequence>MAYASILAGMAFNNADLGYVHAMAHQLGGQYDAPHGVCCAVLMPTVEKWNIISNPQRFADIAQLLGENIEGLTVMEAAEKAIQAMVRISEDVGIPTNIKSLGALPEDFDLMAENALKDGNAFSNPRVGKKEDIIKLYQQAYDA</sequence>
<keyword evidence="2" id="KW-0560">Oxidoreductase</keyword>
<evidence type="ECO:0000313" key="2">
    <source>
        <dbReference type="EMBL" id="MPN27394.1"/>
    </source>
</evidence>
<dbReference type="Pfam" id="PF25137">
    <property type="entry name" value="ADH_Fe_C"/>
    <property type="match status" value="1"/>
</dbReference>
<dbReference type="GO" id="GO:0047516">
    <property type="term" value="F:1,3-propanediol dehydrogenase activity"/>
    <property type="evidence" value="ECO:0007669"/>
    <property type="project" value="UniProtKB-EC"/>
</dbReference>
<reference evidence="2" key="1">
    <citation type="submission" date="2019-08" db="EMBL/GenBank/DDBJ databases">
        <authorList>
            <person name="Kucharzyk K."/>
            <person name="Murdoch R.W."/>
            <person name="Higgins S."/>
            <person name="Loffler F."/>
        </authorList>
    </citation>
    <scope>NUCLEOTIDE SEQUENCE</scope>
</reference>
<proteinExistence type="predicted"/>
<dbReference type="AlphaFoldDB" id="A0A645GTN1"/>
<feature type="domain" description="Fe-containing alcohol dehydrogenase-like C-terminal" evidence="1">
    <location>
        <begin position="1"/>
        <end position="141"/>
    </location>
</feature>
<name>A0A645GTN1_9ZZZZ</name>
<gene>
    <name evidence="2" type="primary">dhaT_25</name>
    <name evidence="2" type="ORF">SDC9_174826</name>
</gene>
<dbReference type="SUPFAM" id="SSF56796">
    <property type="entry name" value="Dehydroquinate synthase-like"/>
    <property type="match status" value="1"/>
</dbReference>
<dbReference type="PANTHER" id="PTHR11496:SF102">
    <property type="entry name" value="ALCOHOL DEHYDROGENASE 4"/>
    <property type="match status" value="1"/>
</dbReference>
<dbReference type="EC" id="1.1.1.202" evidence="2"/>
<dbReference type="PANTHER" id="PTHR11496">
    <property type="entry name" value="ALCOHOL DEHYDROGENASE"/>
    <property type="match status" value="1"/>
</dbReference>
<accession>A0A645GTN1</accession>
<protein>
    <submittedName>
        <fullName evidence="2">1,3-propanediol dehydrogenase</fullName>
        <ecNumber evidence="2">1.1.1.202</ecNumber>
    </submittedName>
</protein>
<evidence type="ECO:0000259" key="1">
    <source>
        <dbReference type="Pfam" id="PF25137"/>
    </source>
</evidence>
<organism evidence="2">
    <name type="scientific">bioreactor metagenome</name>
    <dbReference type="NCBI Taxonomy" id="1076179"/>
    <lineage>
        <taxon>unclassified sequences</taxon>
        <taxon>metagenomes</taxon>
        <taxon>ecological metagenomes</taxon>
    </lineage>
</organism>
<comment type="caution">
    <text evidence="2">The sequence shown here is derived from an EMBL/GenBank/DDBJ whole genome shotgun (WGS) entry which is preliminary data.</text>
</comment>
<dbReference type="GO" id="GO:0004022">
    <property type="term" value="F:alcohol dehydrogenase (NAD+) activity"/>
    <property type="evidence" value="ECO:0007669"/>
    <property type="project" value="TreeGrafter"/>
</dbReference>
<dbReference type="InterPro" id="IPR039697">
    <property type="entry name" value="Alcohol_dehydrogenase_Fe"/>
</dbReference>